<proteinExistence type="inferred from homology"/>
<dbReference type="InterPro" id="IPR036388">
    <property type="entry name" value="WH-like_DNA-bd_sf"/>
</dbReference>
<dbReference type="EMBL" id="FNNP01000017">
    <property type="protein sequence ID" value="SDX93265.1"/>
    <property type="molecule type" value="Genomic_DNA"/>
</dbReference>
<evidence type="ECO:0000259" key="5">
    <source>
        <dbReference type="PROSITE" id="PS50931"/>
    </source>
</evidence>
<sequence>MVDRANLPPLAAIRVFEEAARCKNFTLAADKLGMTQAAVSYQIKILEERVGAPLFIREARGVSLSDIGGAFAEKATEALNILSDAFAEAKGISQQTLAISVIPTFATNFLAQKLGGFQMENPNIAVRVEVSESLVDFSASGFDVAVRGGQGNWRGLASHLLIPTRFTPMLSPDLADTIGGIHRPEDLLRLHILSPADPWWNRWIAAAGLEGTDLTGEVRQHFGPQVLEASAAIAGQGVAMLTPAFFQDELTSGRLIQPFGLTCEDGSGYWLVFPESHRHSQKIRTFRKWLDIETQDWRS</sequence>
<dbReference type="Pfam" id="PF00126">
    <property type="entry name" value="HTH_1"/>
    <property type="match status" value="1"/>
</dbReference>
<evidence type="ECO:0000313" key="7">
    <source>
        <dbReference type="Proteomes" id="UP000183400"/>
    </source>
</evidence>
<evidence type="ECO:0000256" key="1">
    <source>
        <dbReference type="ARBA" id="ARBA00009437"/>
    </source>
</evidence>
<comment type="similarity">
    <text evidence="1">Belongs to the LysR transcriptional regulatory family.</text>
</comment>
<dbReference type="PRINTS" id="PR00039">
    <property type="entry name" value="HTHLYSR"/>
</dbReference>
<dbReference type="GO" id="GO:0043565">
    <property type="term" value="F:sequence-specific DNA binding"/>
    <property type="evidence" value="ECO:0007669"/>
    <property type="project" value="TreeGrafter"/>
</dbReference>
<accession>A0A1H3FQY3</accession>
<reference evidence="7" key="1">
    <citation type="submission" date="2016-10" db="EMBL/GenBank/DDBJ databases">
        <authorList>
            <person name="Varghese N."/>
            <person name="Submissions S."/>
        </authorList>
    </citation>
    <scope>NUCLEOTIDE SEQUENCE [LARGE SCALE GENOMIC DNA]</scope>
    <source>
        <strain evidence="7">DSM 27839</strain>
    </source>
</reference>
<dbReference type="OrthoDB" id="9813056at2"/>
<dbReference type="STRING" id="985054.SAMN05444358_11719"/>
<dbReference type="Pfam" id="PF03466">
    <property type="entry name" value="LysR_substrate"/>
    <property type="match status" value="1"/>
</dbReference>
<dbReference type="Gene3D" id="1.10.10.10">
    <property type="entry name" value="Winged helix-like DNA-binding domain superfamily/Winged helix DNA-binding domain"/>
    <property type="match status" value="1"/>
</dbReference>
<dbReference type="PANTHER" id="PTHR30537">
    <property type="entry name" value="HTH-TYPE TRANSCRIPTIONAL REGULATOR"/>
    <property type="match status" value="1"/>
</dbReference>
<dbReference type="SUPFAM" id="SSF46785">
    <property type="entry name" value="Winged helix' DNA-binding domain"/>
    <property type="match status" value="1"/>
</dbReference>
<dbReference type="InterPro" id="IPR005119">
    <property type="entry name" value="LysR_subst-bd"/>
</dbReference>
<evidence type="ECO:0000256" key="2">
    <source>
        <dbReference type="ARBA" id="ARBA00023015"/>
    </source>
</evidence>
<dbReference type="InterPro" id="IPR036390">
    <property type="entry name" value="WH_DNA-bd_sf"/>
</dbReference>
<gene>
    <name evidence="6" type="ORF">SAMN05444358_11719</name>
</gene>
<evidence type="ECO:0000256" key="4">
    <source>
        <dbReference type="ARBA" id="ARBA00023163"/>
    </source>
</evidence>
<protein>
    <submittedName>
        <fullName evidence="6">LysR family transcriptional regulator, glycine cleavage system transcriptional activator</fullName>
    </submittedName>
</protein>
<keyword evidence="2" id="KW-0805">Transcription regulation</keyword>
<dbReference type="PANTHER" id="PTHR30537:SF74">
    <property type="entry name" value="HTH-TYPE TRANSCRIPTIONAL REGULATOR TRPI"/>
    <property type="match status" value="1"/>
</dbReference>
<dbReference type="CDD" id="cd08432">
    <property type="entry name" value="PBP2_GcdR_TrpI_HvrB_AmpR_like"/>
    <property type="match status" value="1"/>
</dbReference>
<dbReference type="InterPro" id="IPR058163">
    <property type="entry name" value="LysR-type_TF_proteobact-type"/>
</dbReference>
<evidence type="ECO:0000256" key="3">
    <source>
        <dbReference type="ARBA" id="ARBA00023125"/>
    </source>
</evidence>
<dbReference type="InterPro" id="IPR000847">
    <property type="entry name" value="LysR_HTH_N"/>
</dbReference>
<dbReference type="RefSeq" id="WP_074739510.1">
    <property type="nucleotide sequence ID" value="NZ_FNNP01000017.1"/>
</dbReference>
<keyword evidence="3" id="KW-0238">DNA-binding</keyword>
<dbReference type="PROSITE" id="PS50931">
    <property type="entry name" value="HTH_LYSR"/>
    <property type="match status" value="1"/>
</dbReference>
<dbReference type="AlphaFoldDB" id="A0A1H3FQY3"/>
<keyword evidence="7" id="KW-1185">Reference proteome</keyword>
<keyword evidence="4" id="KW-0804">Transcription</keyword>
<dbReference type="FunFam" id="1.10.10.10:FF:000001">
    <property type="entry name" value="LysR family transcriptional regulator"/>
    <property type="match status" value="1"/>
</dbReference>
<dbReference type="GO" id="GO:0006351">
    <property type="term" value="P:DNA-templated transcription"/>
    <property type="evidence" value="ECO:0007669"/>
    <property type="project" value="TreeGrafter"/>
</dbReference>
<evidence type="ECO:0000313" key="6">
    <source>
        <dbReference type="EMBL" id="SDX93265.1"/>
    </source>
</evidence>
<dbReference type="SUPFAM" id="SSF53850">
    <property type="entry name" value="Periplasmic binding protein-like II"/>
    <property type="match status" value="1"/>
</dbReference>
<name>A0A1H3FQY3_9RHOB</name>
<dbReference type="Gene3D" id="3.40.190.10">
    <property type="entry name" value="Periplasmic binding protein-like II"/>
    <property type="match status" value="2"/>
</dbReference>
<organism evidence="6 7">
    <name type="scientific">Ruegeria halocynthiae</name>
    <dbReference type="NCBI Taxonomy" id="985054"/>
    <lineage>
        <taxon>Bacteria</taxon>
        <taxon>Pseudomonadati</taxon>
        <taxon>Pseudomonadota</taxon>
        <taxon>Alphaproteobacteria</taxon>
        <taxon>Rhodobacterales</taxon>
        <taxon>Roseobacteraceae</taxon>
        <taxon>Ruegeria</taxon>
    </lineage>
</organism>
<feature type="domain" description="HTH lysR-type" evidence="5">
    <location>
        <begin position="8"/>
        <end position="65"/>
    </location>
</feature>
<dbReference type="GO" id="GO:0003700">
    <property type="term" value="F:DNA-binding transcription factor activity"/>
    <property type="evidence" value="ECO:0007669"/>
    <property type="project" value="InterPro"/>
</dbReference>
<dbReference type="Proteomes" id="UP000183400">
    <property type="component" value="Unassembled WGS sequence"/>
</dbReference>